<dbReference type="InterPro" id="IPR036388">
    <property type="entry name" value="WH-like_DNA-bd_sf"/>
</dbReference>
<evidence type="ECO:0000313" key="3">
    <source>
        <dbReference type="Proteomes" id="UP000070444"/>
    </source>
</evidence>
<evidence type="ECO:0000259" key="1">
    <source>
        <dbReference type="Pfam" id="PF17906"/>
    </source>
</evidence>
<organism evidence="2 3">
    <name type="scientific">Conidiobolus coronatus (strain ATCC 28846 / CBS 209.66 / NRRL 28638)</name>
    <name type="common">Delacroixia coronata</name>
    <dbReference type="NCBI Taxonomy" id="796925"/>
    <lineage>
        <taxon>Eukaryota</taxon>
        <taxon>Fungi</taxon>
        <taxon>Fungi incertae sedis</taxon>
        <taxon>Zoopagomycota</taxon>
        <taxon>Entomophthoromycotina</taxon>
        <taxon>Entomophthoromycetes</taxon>
        <taxon>Entomophthorales</taxon>
        <taxon>Ancylistaceae</taxon>
        <taxon>Conidiobolus</taxon>
    </lineage>
</organism>
<name>A0A137NQ26_CONC2</name>
<dbReference type="Pfam" id="PF13412">
    <property type="entry name" value="HTH_24"/>
    <property type="match status" value="1"/>
</dbReference>
<accession>A0A137NQ26</accession>
<dbReference type="AlphaFoldDB" id="A0A137NQ26"/>
<sequence>MDSENKIINKYLYKLYEQGKNETEAYEEFSKTHSLHSISLKTVSIWFIKFRLGENSLVDKNLSNKSKLTDDFLISLINENPELNMAELAVLAGTTRQAISKRLNQINSGEQRVSYIKKSSMNASKKLTDEYLIKLIKENPGHNMTELANLAGVSQPAVSVRLKKINSSRSHDNKIVLERNARKAQRKTYVKIKDEDLINLINENPELNMSEIATLANVSTICISKRLRKINADSEIVNYHKKTSAQGPRKKFTDEYLIKLINDNPEMNMSELAALANCSATSISNRLSKINANGERVKYNKKIKSRGNYKKFTNEFLINSISENPELNIYELAKLVGASQSTILRRIKYINKDGERAIMSAKDIKNIQKSCQKKF</sequence>
<evidence type="ECO:0000313" key="2">
    <source>
        <dbReference type="EMBL" id="KXN64841.1"/>
    </source>
</evidence>
<dbReference type="Proteomes" id="UP000070444">
    <property type="component" value="Unassembled WGS sequence"/>
</dbReference>
<feature type="domain" description="Mos1 transposase HTH" evidence="1">
    <location>
        <begin position="15"/>
        <end position="53"/>
    </location>
</feature>
<gene>
    <name evidence="2" type="ORF">CONCODRAFT_13828</name>
</gene>
<proteinExistence type="predicted"/>
<dbReference type="InterPro" id="IPR041426">
    <property type="entry name" value="Mos1_HTH"/>
</dbReference>
<protein>
    <recommendedName>
        <fullName evidence="1">Mos1 transposase HTH domain-containing protein</fullName>
    </recommendedName>
</protein>
<dbReference type="EMBL" id="KQ965128">
    <property type="protein sequence ID" value="KXN64841.1"/>
    <property type="molecule type" value="Genomic_DNA"/>
</dbReference>
<keyword evidence="3" id="KW-1185">Reference proteome</keyword>
<reference evidence="2 3" key="1">
    <citation type="journal article" date="2015" name="Genome Biol. Evol.">
        <title>Phylogenomic analyses indicate that early fungi evolved digesting cell walls of algal ancestors of land plants.</title>
        <authorList>
            <person name="Chang Y."/>
            <person name="Wang S."/>
            <person name="Sekimoto S."/>
            <person name="Aerts A.L."/>
            <person name="Choi C."/>
            <person name="Clum A."/>
            <person name="LaButti K.M."/>
            <person name="Lindquist E.A."/>
            <person name="Yee Ngan C."/>
            <person name="Ohm R.A."/>
            <person name="Salamov A.A."/>
            <person name="Grigoriev I.V."/>
            <person name="Spatafora J.W."/>
            <person name="Berbee M.L."/>
        </authorList>
    </citation>
    <scope>NUCLEOTIDE SEQUENCE [LARGE SCALE GENOMIC DNA]</scope>
    <source>
        <strain evidence="2 3">NRRL 28638</strain>
    </source>
</reference>
<dbReference type="Gene3D" id="1.10.10.10">
    <property type="entry name" value="Winged helix-like DNA-binding domain superfamily/Winged helix DNA-binding domain"/>
    <property type="match status" value="4"/>
</dbReference>
<dbReference type="Pfam" id="PF17906">
    <property type="entry name" value="HTH_48"/>
    <property type="match status" value="1"/>
</dbReference>